<organism evidence="2 3">
    <name type="scientific">Saccharopolyspora rosea</name>
    <dbReference type="NCBI Taxonomy" id="524884"/>
    <lineage>
        <taxon>Bacteria</taxon>
        <taxon>Bacillati</taxon>
        <taxon>Actinomycetota</taxon>
        <taxon>Actinomycetes</taxon>
        <taxon>Pseudonocardiales</taxon>
        <taxon>Pseudonocardiaceae</taxon>
        <taxon>Saccharopolyspora</taxon>
    </lineage>
</organism>
<dbReference type="RefSeq" id="WP_345601481.1">
    <property type="nucleotide sequence ID" value="NZ_BAABLT010000034.1"/>
</dbReference>
<evidence type="ECO:0000259" key="1">
    <source>
        <dbReference type="Pfam" id="PF07179"/>
    </source>
</evidence>
<feature type="domain" description="SseB protein N-terminal" evidence="1">
    <location>
        <begin position="82"/>
        <end position="177"/>
    </location>
</feature>
<keyword evidence="3" id="KW-1185">Reference proteome</keyword>
<accession>A0ABW3FKS5</accession>
<evidence type="ECO:0000313" key="3">
    <source>
        <dbReference type="Proteomes" id="UP001597018"/>
    </source>
</evidence>
<proteinExistence type="predicted"/>
<sequence>MTDRTAPPITEQLREHARQNPGTWLYIVDPGYSDDEGEVPPEGVVGAYRIDEHGEIDEDFQFNDGYVPSPLATDRPEPTNALEAALERISTGQAPEAELTAAVLAGEVLLYTPDPEERSVYAAEMSDGSQLVPACTSVSRLPADWPGYRRVAGRDLPEVLQGLDLGLNLDDAVQAVIPYGVLLRAATS</sequence>
<dbReference type="NCBIfam" id="NF033532">
    <property type="entry name" value="lone7para_assoc"/>
    <property type="match status" value="1"/>
</dbReference>
<gene>
    <name evidence="2" type="ORF">ACFQ16_00830</name>
</gene>
<dbReference type="Proteomes" id="UP001597018">
    <property type="component" value="Unassembled WGS sequence"/>
</dbReference>
<dbReference type="Pfam" id="PF07179">
    <property type="entry name" value="SseB"/>
    <property type="match status" value="1"/>
</dbReference>
<reference evidence="3" key="1">
    <citation type="journal article" date="2019" name="Int. J. Syst. Evol. Microbiol.">
        <title>The Global Catalogue of Microorganisms (GCM) 10K type strain sequencing project: providing services to taxonomists for standard genome sequencing and annotation.</title>
        <authorList>
            <consortium name="The Broad Institute Genomics Platform"/>
            <consortium name="The Broad Institute Genome Sequencing Center for Infectious Disease"/>
            <person name="Wu L."/>
            <person name="Ma J."/>
        </authorList>
    </citation>
    <scope>NUCLEOTIDE SEQUENCE [LARGE SCALE GENOMIC DNA]</scope>
    <source>
        <strain evidence="3">CCUG 56401</strain>
    </source>
</reference>
<dbReference type="EMBL" id="JBHTIW010000001">
    <property type="protein sequence ID" value="MFD0918277.1"/>
    <property type="molecule type" value="Genomic_DNA"/>
</dbReference>
<evidence type="ECO:0000313" key="2">
    <source>
        <dbReference type="EMBL" id="MFD0918277.1"/>
    </source>
</evidence>
<protein>
    <submittedName>
        <fullName evidence="2">Type VII secretion system-associated protein</fullName>
    </submittedName>
</protein>
<name>A0ABW3FKS5_9PSEU</name>
<dbReference type="InterPro" id="IPR009839">
    <property type="entry name" value="SseB_N"/>
</dbReference>
<comment type="caution">
    <text evidence="2">The sequence shown here is derived from an EMBL/GenBank/DDBJ whole genome shotgun (WGS) entry which is preliminary data.</text>
</comment>
<dbReference type="InterPro" id="IPR047659">
    <property type="entry name" value="T7SS_assoc"/>
</dbReference>